<dbReference type="Pfam" id="PF25876">
    <property type="entry name" value="HH_MFP_RND"/>
    <property type="match status" value="1"/>
</dbReference>
<dbReference type="PANTHER" id="PTHR30158">
    <property type="entry name" value="ACRA/E-RELATED COMPONENT OF DRUG EFFLUX TRANSPORTER"/>
    <property type="match status" value="1"/>
</dbReference>
<evidence type="ECO:0000259" key="7">
    <source>
        <dbReference type="Pfam" id="PF25944"/>
    </source>
</evidence>
<accession>E8R607</accession>
<feature type="compositionally biased region" description="Polar residues" evidence="4">
    <location>
        <begin position="441"/>
        <end position="453"/>
    </location>
</feature>
<evidence type="ECO:0000256" key="2">
    <source>
        <dbReference type="ARBA" id="ARBA00009477"/>
    </source>
</evidence>
<dbReference type="KEGG" id="ipa:Isop_3347"/>
<feature type="coiled-coil region" evidence="3">
    <location>
        <begin position="118"/>
        <end position="190"/>
    </location>
</feature>
<dbReference type="HOGENOM" id="CLU_018816_2_1_0"/>
<evidence type="ECO:0000256" key="1">
    <source>
        <dbReference type="ARBA" id="ARBA00004196"/>
    </source>
</evidence>
<dbReference type="InterPro" id="IPR058626">
    <property type="entry name" value="MdtA-like_b-barrel"/>
</dbReference>
<evidence type="ECO:0000256" key="3">
    <source>
        <dbReference type="SAM" id="Coils"/>
    </source>
</evidence>
<dbReference type="eggNOG" id="COG0845">
    <property type="taxonomic scope" value="Bacteria"/>
</dbReference>
<dbReference type="RefSeq" id="WP_013566197.1">
    <property type="nucleotide sequence ID" value="NC_014962.1"/>
</dbReference>
<feature type="domain" description="Multidrug resistance protein MdtA-like C-terminal permuted SH3" evidence="8">
    <location>
        <begin position="333"/>
        <end position="381"/>
    </location>
</feature>
<dbReference type="NCBIfam" id="TIGR01730">
    <property type="entry name" value="RND_mfp"/>
    <property type="match status" value="1"/>
</dbReference>
<evidence type="ECO:0000259" key="5">
    <source>
        <dbReference type="Pfam" id="PF25876"/>
    </source>
</evidence>
<keyword evidence="10" id="KW-1185">Reference proteome</keyword>
<dbReference type="STRING" id="575540.Isop_3347"/>
<dbReference type="Pfam" id="PF25917">
    <property type="entry name" value="BSH_RND"/>
    <property type="match status" value="1"/>
</dbReference>
<feature type="compositionally biased region" description="Basic and acidic residues" evidence="4">
    <location>
        <begin position="403"/>
        <end position="414"/>
    </location>
</feature>
<dbReference type="OrthoDB" id="9816569at2"/>
<dbReference type="PROSITE" id="PS51257">
    <property type="entry name" value="PROKAR_LIPOPROTEIN"/>
    <property type="match status" value="1"/>
</dbReference>
<dbReference type="Pfam" id="PF25967">
    <property type="entry name" value="RND-MFP_C"/>
    <property type="match status" value="1"/>
</dbReference>
<feature type="domain" description="Multidrug resistance protein MdtA-like beta-barrel" evidence="7">
    <location>
        <begin position="225"/>
        <end position="316"/>
    </location>
</feature>
<dbReference type="Pfam" id="PF25944">
    <property type="entry name" value="Beta-barrel_RND"/>
    <property type="match status" value="1"/>
</dbReference>
<dbReference type="GO" id="GO:0005886">
    <property type="term" value="C:plasma membrane"/>
    <property type="evidence" value="ECO:0007669"/>
    <property type="project" value="TreeGrafter"/>
</dbReference>
<dbReference type="FunCoup" id="E8R607">
    <property type="interactions" value="173"/>
</dbReference>
<protein>
    <submittedName>
        <fullName evidence="9">Efflux transporter, RND family, MFP subunit</fullName>
    </submittedName>
</protein>
<dbReference type="GO" id="GO:0022857">
    <property type="term" value="F:transmembrane transporter activity"/>
    <property type="evidence" value="ECO:0007669"/>
    <property type="project" value="InterPro"/>
</dbReference>
<gene>
    <name evidence="9" type="ordered locus">Isop_3347</name>
</gene>
<dbReference type="InterPro" id="IPR058627">
    <property type="entry name" value="MdtA-like_C"/>
</dbReference>
<evidence type="ECO:0000256" key="4">
    <source>
        <dbReference type="SAM" id="MobiDB-lite"/>
    </source>
</evidence>
<dbReference type="Proteomes" id="UP000008631">
    <property type="component" value="Chromosome"/>
</dbReference>
<dbReference type="Gene3D" id="2.40.50.100">
    <property type="match status" value="1"/>
</dbReference>
<comment type="subcellular location">
    <subcellularLocation>
        <location evidence="1">Cell envelope</location>
    </subcellularLocation>
</comment>
<evidence type="ECO:0000259" key="6">
    <source>
        <dbReference type="Pfam" id="PF25917"/>
    </source>
</evidence>
<dbReference type="EMBL" id="CP002353">
    <property type="protein sequence ID" value="ADV63909.1"/>
    <property type="molecule type" value="Genomic_DNA"/>
</dbReference>
<dbReference type="AlphaFoldDB" id="E8R607"/>
<dbReference type="Gene3D" id="1.10.287.470">
    <property type="entry name" value="Helix hairpin bin"/>
    <property type="match status" value="1"/>
</dbReference>
<feature type="compositionally biased region" description="Pro residues" evidence="4">
    <location>
        <begin position="424"/>
        <end position="435"/>
    </location>
</feature>
<evidence type="ECO:0000313" key="10">
    <source>
        <dbReference type="Proteomes" id="UP000008631"/>
    </source>
</evidence>
<organism evidence="9 10">
    <name type="scientific">Isosphaera pallida (strain ATCC 43644 / DSM 9630 / IS1B)</name>
    <dbReference type="NCBI Taxonomy" id="575540"/>
    <lineage>
        <taxon>Bacteria</taxon>
        <taxon>Pseudomonadati</taxon>
        <taxon>Planctomycetota</taxon>
        <taxon>Planctomycetia</taxon>
        <taxon>Isosphaerales</taxon>
        <taxon>Isosphaeraceae</taxon>
        <taxon>Isosphaera</taxon>
    </lineage>
</organism>
<feature type="region of interest" description="Disordered" evidence="4">
    <location>
        <begin position="384"/>
        <end position="453"/>
    </location>
</feature>
<reference key="1">
    <citation type="submission" date="2010-11" db="EMBL/GenBank/DDBJ databases">
        <title>The complete sequence of chromosome of Isophaera pallida ATCC 43644.</title>
        <authorList>
            <consortium name="US DOE Joint Genome Institute (JGI-PGF)"/>
            <person name="Lucas S."/>
            <person name="Copeland A."/>
            <person name="Lapidus A."/>
            <person name="Bruce D."/>
            <person name="Goodwin L."/>
            <person name="Pitluck S."/>
            <person name="Kyrpides N."/>
            <person name="Mavromatis K."/>
            <person name="Pagani I."/>
            <person name="Ivanova N."/>
            <person name="Saunders E."/>
            <person name="Brettin T."/>
            <person name="Detter J.C."/>
            <person name="Han C."/>
            <person name="Tapia R."/>
            <person name="Land M."/>
            <person name="Hauser L."/>
            <person name="Markowitz V."/>
            <person name="Cheng J.-F."/>
            <person name="Hugenholtz P."/>
            <person name="Woyke T."/>
            <person name="Wu D."/>
            <person name="Eisen J.A."/>
        </authorList>
    </citation>
    <scope>NUCLEOTIDE SEQUENCE</scope>
    <source>
        <strain>ATCC 43644</strain>
    </source>
</reference>
<evidence type="ECO:0000259" key="8">
    <source>
        <dbReference type="Pfam" id="PF25967"/>
    </source>
</evidence>
<proteinExistence type="inferred from homology"/>
<dbReference type="InterPro" id="IPR058625">
    <property type="entry name" value="MdtA-like_BSH"/>
</dbReference>
<feature type="domain" description="Multidrug resistance protein MdtA-like barrel-sandwich hybrid" evidence="6">
    <location>
        <begin position="78"/>
        <end position="215"/>
    </location>
</feature>
<name>E8R607_ISOPI</name>
<dbReference type="InParanoid" id="E8R607"/>
<dbReference type="GO" id="GO:0046677">
    <property type="term" value="P:response to antibiotic"/>
    <property type="evidence" value="ECO:0007669"/>
    <property type="project" value="TreeGrafter"/>
</dbReference>
<dbReference type="GO" id="GO:0030313">
    <property type="term" value="C:cell envelope"/>
    <property type="evidence" value="ECO:0007669"/>
    <property type="project" value="UniProtKB-SubCell"/>
</dbReference>
<dbReference type="PANTHER" id="PTHR30158:SF10">
    <property type="entry name" value="CATION EFFLUX PUMP"/>
    <property type="match status" value="1"/>
</dbReference>
<dbReference type="SUPFAM" id="SSF111369">
    <property type="entry name" value="HlyD-like secretion proteins"/>
    <property type="match status" value="1"/>
</dbReference>
<evidence type="ECO:0000313" key="9">
    <source>
        <dbReference type="EMBL" id="ADV63909.1"/>
    </source>
</evidence>
<feature type="domain" description="Multidrug resistance protein MdtA-like alpha-helical hairpin" evidence="5">
    <location>
        <begin position="118"/>
        <end position="187"/>
    </location>
</feature>
<dbReference type="InterPro" id="IPR006143">
    <property type="entry name" value="RND_pump_MFP"/>
</dbReference>
<reference evidence="9 10" key="2">
    <citation type="journal article" date="2011" name="Stand. Genomic Sci.">
        <title>Complete genome sequence of Isosphaera pallida type strain (IS1B).</title>
        <authorList>
            <consortium name="US DOE Joint Genome Institute (JGI-PGF)"/>
            <person name="Goker M."/>
            <person name="Cleland D."/>
            <person name="Saunders E."/>
            <person name="Lapidus A."/>
            <person name="Nolan M."/>
            <person name="Lucas S."/>
            <person name="Hammon N."/>
            <person name="Deshpande S."/>
            <person name="Cheng J.F."/>
            <person name="Tapia R."/>
            <person name="Han C."/>
            <person name="Goodwin L."/>
            <person name="Pitluck S."/>
            <person name="Liolios K."/>
            <person name="Pagani I."/>
            <person name="Ivanova N."/>
            <person name="Mavromatis K."/>
            <person name="Pati A."/>
            <person name="Chen A."/>
            <person name="Palaniappan K."/>
            <person name="Land M."/>
            <person name="Hauser L."/>
            <person name="Chang Y.J."/>
            <person name="Jeffries C.D."/>
            <person name="Detter J.C."/>
            <person name="Beck B."/>
            <person name="Woyke T."/>
            <person name="Bristow J."/>
            <person name="Eisen J.A."/>
            <person name="Markowitz V."/>
            <person name="Hugenholtz P."/>
            <person name="Kyrpides N.C."/>
            <person name="Klenk H.P."/>
        </authorList>
    </citation>
    <scope>NUCLEOTIDE SEQUENCE [LARGE SCALE GENOMIC DNA]</scope>
    <source>
        <strain evidence="10">ATCC 43644 / DSM 9630 / IS1B</strain>
    </source>
</reference>
<comment type="similarity">
    <text evidence="2">Belongs to the membrane fusion protein (MFP) (TC 8.A.1) family.</text>
</comment>
<keyword evidence="3" id="KW-0175">Coiled coil</keyword>
<sequence>MVPSGDRGEWCRRSLAGLVTLFFTFLSLSGMAGCGGDGAGRAEPATPPLPTVSVSRPVVESFTDAAVFDNGTIEAIERVRIRARVSGYLQEVFFEEGQLVKTGDPLFLIDPRPYENAVAQAKGDLARAQAAIKKYDADLVRAQQLIAKRAMSKEEYDQTVAQRNEAAAAVESLQAQLAQAELNLEFTRIHSPITGIAGRVLIRPGNLIAADSASTDLTTIVSVDPIHVYFAVNERDALDYRRRARAQGHTEIARARFPIQVGLDDEPGRFPHEGTIDFIDNQLDRSTGTILVRGLLPNPDQIMKPGNHARVRVPLGEARPRVLISERAIFSDQGQPTVYVLDADNKVQARAIETGSRFDGLREVVRGLNAEETLVVNGLQRIRPGVTVNPNPVEMPRSARFSRNPDADKEETKAQPEPAETQPDPDPASAPPPTPGDSATEPSGQPAMTQPPK</sequence>
<dbReference type="InterPro" id="IPR058624">
    <property type="entry name" value="MdtA-like_HH"/>
</dbReference>
<dbReference type="Gene3D" id="2.40.420.20">
    <property type="match status" value="1"/>
</dbReference>
<dbReference type="Gene3D" id="2.40.30.170">
    <property type="match status" value="1"/>
</dbReference>